<dbReference type="NCBIfam" id="TIGR00671">
    <property type="entry name" value="baf"/>
    <property type="match status" value="1"/>
</dbReference>
<comment type="function">
    <text evidence="16">Catalyzes the phosphorylation of pantothenate (Pan), the first step in CoA biosynthesis.</text>
</comment>
<dbReference type="CDD" id="cd24015">
    <property type="entry name" value="ASKHA_NBD_PanK-III"/>
    <property type="match status" value="1"/>
</dbReference>
<evidence type="ECO:0000256" key="14">
    <source>
        <dbReference type="ARBA" id="ARBA00038036"/>
    </source>
</evidence>
<keyword evidence="16" id="KW-0479">Metal-binding</keyword>
<dbReference type="EMBL" id="BJCF01000009">
    <property type="protein sequence ID" value="GCL41536.1"/>
    <property type="molecule type" value="Genomic_DNA"/>
</dbReference>
<proteinExistence type="inferred from homology"/>
<comment type="cofactor">
    <cofactor evidence="16">
        <name>NH4(+)</name>
        <dbReference type="ChEBI" id="CHEBI:28938"/>
    </cofactor>
    <cofactor evidence="16">
        <name>K(+)</name>
        <dbReference type="ChEBI" id="CHEBI:29103"/>
    </cofactor>
    <text evidence="16">A monovalent cation. Ammonium or potassium.</text>
</comment>
<feature type="binding site" evidence="16">
    <location>
        <begin position="18"/>
        <end position="25"/>
    </location>
    <ligand>
        <name>ATP</name>
        <dbReference type="ChEBI" id="CHEBI:30616"/>
    </ligand>
</feature>
<keyword evidence="11 16" id="KW-0067">ATP-binding</keyword>
<comment type="catalytic activity">
    <reaction evidence="1 16">
        <text>(R)-pantothenate + ATP = (R)-4'-phosphopantothenate + ADP + H(+)</text>
        <dbReference type="Rhea" id="RHEA:16373"/>
        <dbReference type="ChEBI" id="CHEBI:10986"/>
        <dbReference type="ChEBI" id="CHEBI:15378"/>
        <dbReference type="ChEBI" id="CHEBI:29032"/>
        <dbReference type="ChEBI" id="CHEBI:30616"/>
        <dbReference type="ChEBI" id="CHEBI:456216"/>
        <dbReference type="EC" id="2.7.1.33"/>
    </reaction>
</comment>
<accession>A0A480AC40</accession>
<evidence type="ECO:0000256" key="3">
    <source>
        <dbReference type="ARBA" id="ARBA00004496"/>
    </source>
</evidence>
<evidence type="ECO:0000256" key="7">
    <source>
        <dbReference type="ARBA" id="ARBA00022490"/>
    </source>
</evidence>
<dbReference type="InterPro" id="IPR004619">
    <property type="entry name" value="Type_III_PanK"/>
</dbReference>
<feature type="binding site" evidence="16">
    <location>
        <position position="198"/>
    </location>
    <ligand>
        <name>substrate</name>
    </ligand>
</feature>
<dbReference type="Pfam" id="PF03309">
    <property type="entry name" value="Pan_kinase"/>
    <property type="match status" value="1"/>
</dbReference>
<evidence type="ECO:0000256" key="12">
    <source>
        <dbReference type="ARBA" id="ARBA00022958"/>
    </source>
</evidence>
<name>A0A480AC40_9CYAN</name>
<dbReference type="PANTHER" id="PTHR34265">
    <property type="entry name" value="TYPE III PANTOTHENATE KINASE"/>
    <property type="match status" value="1"/>
</dbReference>
<dbReference type="GO" id="GO:0005737">
    <property type="term" value="C:cytoplasm"/>
    <property type="evidence" value="ECO:0007669"/>
    <property type="project" value="UniProtKB-SubCell"/>
</dbReference>
<dbReference type="NCBIfam" id="NF009871">
    <property type="entry name" value="PRK13331.1"/>
    <property type="match status" value="1"/>
</dbReference>
<sequence length="275" mass="30085">MANHSPAKNQQHLSLALIIGNSRVHWGLFIDKTLYLTGNTFHPSAFIIQQLAQFPTLDNWLRVISLPGDILPISPDYPVPVIFASVVPQQTALWQIYPYLRLITLADVPLQRMYPTLGIDRALAVWGAGITWGFPTLVIDGGTALTFTGVDGNKCLLGGAILPGLGLQLSSLGQKTGQLPLLETSLMTNLPPRFAMNTSEAIASGVIYTLLSGIKDFIEAWWGLFPDSQMIITGGDSKLLKNHLEQQFPEIATRLIVDNSLIFQGIGNIIEQFPI</sequence>
<feature type="active site" description="Proton acceptor" evidence="16">
    <location>
        <position position="120"/>
    </location>
</feature>
<comment type="similarity">
    <text evidence="14 16">Belongs to the type III pantothenate kinase family.</text>
</comment>
<evidence type="ECO:0000256" key="10">
    <source>
        <dbReference type="ARBA" id="ARBA00022777"/>
    </source>
</evidence>
<evidence type="ECO:0000256" key="11">
    <source>
        <dbReference type="ARBA" id="ARBA00022840"/>
    </source>
</evidence>
<dbReference type="Gene3D" id="3.30.420.40">
    <property type="match status" value="1"/>
</dbReference>
<feature type="binding site" evidence="16">
    <location>
        <position position="140"/>
    </location>
    <ligand>
        <name>K(+)</name>
        <dbReference type="ChEBI" id="CHEBI:29103"/>
    </ligand>
</feature>
<evidence type="ECO:0000256" key="8">
    <source>
        <dbReference type="ARBA" id="ARBA00022679"/>
    </source>
</evidence>
<comment type="cofactor">
    <cofactor evidence="2">
        <name>K(+)</name>
        <dbReference type="ChEBI" id="CHEBI:29103"/>
    </cofactor>
</comment>
<evidence type="ECO:0000256" key="13">
    <source>
        <dbReference type="ARBA" id="ARBA00022993"/>
    </source>
</evidence>
<comment type="subunit">
    <text evidence="5 16">Homodimer.</text>
</comment>
<feature type="binding site" evidence="16">
    <location>
        <begin position="118"/>
        <end position="121"/>
    </location>
    <ligand>
        <name>substrate</name>
    </ligand>
</feature>
<evidence type="ECO:0000256" key="4">
    <source>
        <dbReference type="ARBA" id="ARBA00005225"/>
    </source>
</evidence>
<dbReference type="PANTHER" id="PTHR34265:SF1">
    <property type="entry name" value="TYPE III PANTOTHENATE KINASE"/>
    <property type="match status" value="1"/>
</dbReference>
<keyword evidence="13 16" id="KW-0173">Coenzyme A biosynthesis</keyword>
<dbReference type="GO" id="GO:0005524">
    <property type="term" value="F:ATP binding"/>
    <property type="evidence" value="ECO:0007669"/>
    <property type="project" value="UniProtKB-UniRule"/>
</dbReference>
<keyword evidence="10 16" id="KW-0418">Kinase</keyword>
<dbReference type="UniPathway" id="UPA00241">
    <property type="reaction ID" value="UER00352"/>
</dbReference>
<dbReference type="AlphaFoldDB" id="A0A480AC40"/>
<keyword evidence="9 16" id="KW-0547">Nucleotide-binding</keyword>
<keyword evidence="12 16" id="KW-0630">Potassium</keyword>
<evidence type="ECO:0000313" key="17">
    <source>
        <dbReference type="EMBL" id="GCL41536.1"/>
    </source>
</evidence>
<comment type="subcellular location">
    <subcellularLocation>
        <location evidence="3 16">Cytoplasm</location>
    </subcellularLocation>
</comment>
<dbReference type="Proteomes" id="UP000299367">
    <property type="component" value="Unassembled WGS sequence"/>
</dbReference>
<evidence type="ECO:0000256" key="9">
    <source>
        <dbReference type="ARBA" id="ARBA00022741"/>
    </source>
</evidence>
<dbReference type="EC" id="2.7.1.33" evidence="6 16"/>
<dbReference type="GO" id="GO:0046872">
    <property type="term" value="F:metal ion binding"/>
    <property type="evidence" value="ECO:0007669"/>
    <property type="project" value="UniProtKB-KW"/>
</dbReference>
<dbReference type="GO" id="GO:0004594">
    <property type="term" value="F:pantothenate kinase activity"/>
    <property type="evidence" value="ECO:0007669"/>
    <property type="project" value="UniProtKB-UniRule"/>
</dbReference>
<organism evidence="17 18">
    <name type="scientific">Dolichospermum planctonicum</name>
    <dbReference type="NCBI Taxonomy" id="136072"/>
    <lineage>
        <taxon>Bacteria</taxon>
        <taxon>Bacillati</taxon>
        <taxon>Cyanobacteriota</taxon>
        <taxon>Cyanophyceae</taxon>
        <taxon>Nostocales</taxon>
        <taxon>Aphanizomenonaceae</taxon>
        <taxon>Dolichospermum</taxon>
    </lineage>
</organism>
<dbReference type="RefSeq" id="WP_137907258.1">
    <property type="nucleotide sequence ID" value="NZ_BJCF01000009.1"/>
</dbReference>
<comment type="pathway">
    <text evidence="4 16">Cofactor biosynthesis; coenzyme A biosynthesis; CoA from (R)-pantothenate: step 1/5.</text>
</comment>
<evidence type="ECO:0000256" key="15">
    <source>
        <dbReference type="ARBA" id="ARBA00040883"/>
    </source>
</evidence>
<feature type="binding site" evidence="16">
    <location>
        <position position="114"/>
    </location>
    <ligand>
        <name>substrate</name>
    </ligand>
</feature>
<dbReference type="GO" id="GO:0015937">
    <property type="term" value="P:coenzyme A biosynthetic process"/>
    <property type="evidence" value="ECO:0007669"/>
    <property type="project" value="UniProtKB-UniRule"/>
</dbReference>
<dbReference type="HAMAP" id="MF_01274">
    <property type="entry name" value="Pantothen_kinase_3"/>
    <property type="match status" value="1"/>
</dbReference>
<keyword evidence="7 16" id="KW-0963">Cytoplasm</keyword>
<gene>
    <name evidence="16" type="primary">coaX</name>
    <name evidence="17" type="ORF">NIES80_12310</name>
</gene>
<evidence type="ECO:0000256" key="1">
    <source>
        <dbReference type="ARBA" id="ARBA00001206"/>
    </source>
</evidence>
<dbReference type="InterPro" id="IPR043129">
    <property type="entry name" value="ATPase_NBD"/>
</dbReference>
<evidence type="ECO:0000256" key="6">
    <source>
        <dbReference type="ARBA" id="ARBA00012102"/>
    </source>
</evidence>
<feature type="binding site" evidence="16">
    <location>
        <position position="143"/>
    </location>
    <ligand>
        <name>ATP</name>
        <dbReference type="ChEBI" id="CHEBI:30616"/>
    </ligand>
</feature>
<evidence type="ECO:0000313" key="18">
    <source>
        <dbReference type="Proteomes" id="UP000299367"/>
    </source>
</evidence>
<comment type="caution">
    <text evidence="17">The sequence shown here is derived from an EMBL/GenBank/DDBJ whole genome shotgun (WGS) entry which is preliminary data.</text>
</comment>
<keyword evidence="8 16" id="KW-0808">Transferase</keyword>
<dbReference type="OrthoDB" id="482945at2"/>
<evidence type="ECO:0000256" key="5">
    <source>
        <dbReference type="ARBA" id="ARBA00011738"/>
    </source>
</evidence>
<protein>
    <recommendedName>
        <fullName evidence="15 16">Type III pantothenate kinase</fullName>
        <ecNumber evidence="6 16">2.7.1.33</ecNumber>
    </recommendedName>
    <alternativeName>
        <fullName evidence="16">PanK-III</fullName>
    </alternativeName>
    <alternativeName>
        <fullName evidence="16">Pantothenic acid kinase</fullName>
    </alternativeName>
</protein>
<dbReference type="SUPFAM" id="SSF53067">
    <property type="entry name" value="Actin-like ATPase domain"/>
    <property type="match status" value="2"/>
</dbReference>
<reference evidence="18" key="1">
    <citation type="submission" date="2019-02" db="EMBL/GenBank/DDBJ databases">
        <title>Draft genome sequence of Dolichospermum planctonicum NIES-80.</title>
        <authorList>
            <person name="Yamaguchi H."/>
            <person name="Suzuki S."/>
            <person name="Kawachi M."/>
        </authorList>
    </citation>
    <scope>NUCLEOTIDE SEQUENCE [LARGE SCALE GENOMIC DNA]</scope>
    <source>
        <strain evidence="18">NIES-80</strain>
    </source>
</reference>
<evidence type="ECO:0000256" key="2">
    <source>
        <dbReference type="ARBA" id="ARBA00001958"/>
    </source>
</evidence>
<evidence type="ECO:0000256" key="16">
    <source>
        <dbReference type="HAMAP-Rule" id="MF_01274"/>
    </source>
</evidence>